<name>A0A814GQF3_9BILA</name>
<feature type="transmembrane region" description="Helical" evidence="1">
    <location>
        <begin position="56"/>
        <end position="74"/>
    </location>
</feature>
<protein>
    <recommendedName>
        <fullName evidence="6">Transmembrane protein</fullName>
    </recommendedName>
</protein>
<evidence type="ECO:0000313" key="4">
    <source>
        <dbReference type="Proteomes" id="UP000663832"/>
    </source>
</evidence>
<proteinExistence type="predicted"/>
<keyword evidence="1" id="KW-1133">Transmembrane helix</keyword>
<evidence type="ECO:0000313" key="2">
    <source>
        <dbReference type="EMBL" id="CAF0999308.1"/>
    </source>
</evidence>
<evidence type="ECO:0000313" key="3">
    <source>
        <dbReference type="EMBL" id="CAF1111745.1"/>
    </source>
</evidence>
<keyword evidence="4" id="KW-1185">Reference proteome</keyword>
<dbReference type="EMBL" id="CAJNOI010000071">
    <property type="protein sequence ID" value="CAF0999308.1"/>
    <property type="molecule type" value="Genomic_DNA"/>
</dbReference>
<dbReference type="Pfam" id="PF15993">
    <property type="entry name" value="Fuseless"/>
    <property type="match status" value="1"/>
</dbReference>
<dbReference type="AlphaFoldDB" id="A0A814GQF3"/>
<dbReference type="Proteomes" id="UP000663832">
    <property type="component" value="Unassembled WGS sequence"/>
</dbReference>
<feature type="transmembrane region" description="Helical" evidence="1">
    <location>
        <begin position="325"/>
        <end position="343"/>
    </location>
</feature>
<dbReference type="InterPro" id="IPR032751">
    <property type="entry name" value="Fuseless"/>
</dbReference>
<feature type="transmembrane region" description="Helical" evidence="1">
    <location>
        <begin position="255"/>
        <end position="275"/>
    </location>
</feature>
<dbReference type="OrthoDB" id="45313at2759"/>
<dbReference type="PANTHER" id="PTHR35270:SF2">
    <property type="entry name" value="FUSELESS, ISOFORM A"/>
    <property type="match status" value="1"/>
</dbReference>
<feature type="transmembrane region" description="Helical" evidence="1">
    <location>
        <begin position="29"/>
        <end position="50"/>
    </location>
</feature>
<evidence type="ECO:0000313" key="5">
    <source>
        <dbReference type="Proteomes" id="UP000663877"/>
    </source>
</evidence>
<feature type="transmembrane region" description="Helical" evidence="1">
    <location>
        <begin position="488"/>
        <end position="509"/>
    </location>
</feature>
<dbReference type="PANTHER" id="PTHR35270">
    <property type="entry name" value="FUSELESS, ISOFORM A"/>
    <property type="match status" value="1"/>
</dbReference>
<keyword evidence="1" id="KW-0472">Membrane</keyword>
<accession>A0A814GQF3</accession>
<evidence type="ECO:0000256" key="1">
    <source>
        <dbReference type="SAM" id="Phobius"/>
    </source>
</evidence>
<dbReference type="EMBL" id="CAJNOM010000132">
    <property type="protein sequence ID" value="CAF1111745.1"/>
    <property type="molecule type" value="Genomic_DNA"/>
</dbReference>
<reference evidence="2" key="1">
    <citation type="submission" date="2021-02" db="EMBL/GenBank/DDBJ databases">
        <authorList>
            <person name="Nowell W R."/>
        </authorList>
    </citation>
    <scope>NUCLEOTIDE SEQUENCE</scope>
</reference>
<dbReference type="Proteomes" id="UP000663877">
    <property type="component" value="Unassembled WGS sequence"/>
</dbReference>
<keyword evidence="1" id="KW-0812">Transmembrane</keyword>
<evidence type="ECO:0008006" key="6">
    <source>
        <dbReference type="Google" id="ProtNLM"/>
    </source>
</evidence>
<feature type="transmembrane region" description="Helical" evidence="1">
    <location>
        <begin position="448"/>
        <end position="468"/>
    </location>
</feature>
<feature type="transmembrane region" description="Helical" evidence="1">
    <location>
        <begin position="415"/>
        <end position="436"/>
    </location>
</feature>
<feature type="transmembrane region" description="Helical" evidence="1">
    <location>
        <begin position="215"/>
        <end position="235"/>
    </location>
</feature>
<sequence>MIHLLSNSYAESSPIKTQCSSQIFASLRVAFFCELTFSGDWMFLSLWYMLFESRRHAMHIVVLLALPSAIPTGIRITGCMAQIINISNSADYQSMIRSATPSEDEDDLNNENHFLTPSSDIDFSTNNGVVNQYSTVELNQNDNDSINTDDLSQSTTLIIPQYHTYLNLSSSGSETSLARPLLNEKNQTYPVYTQDVIIKSTTDTLKTNYCSFIKLYLTDMFISAFIITPFVNLHWRGAWDLLDIYLLPDSPRTSALISLAIGFVILYFIYLIQNCLQNFYEKYRKNLLGQVMARLYTLIMAFAYINQWRGLWNLLDLTSNNWYHLFIETFISVTFLIIMKSIYNLNSAPFLIGIDTDSYFILGSKYTITANRFWQYTFDFILYEIVEAPLVVIAWRGLYNLSDLYISPDNKSISMLISFTIGYSLFFLLALLQIPIIQCLIKKHHKNVYSFISNVFHLIAFISVVQIWRSLWMMCEQYINIPGYHHLTLWLCYIVAYGVLTCGLAACSLNGPGGAKDSYIDDQPILLFKFDYISTLLKTQSDQLKAKNINNLGSDSSSTETIMPGECPYRFDPP</sequence>
<gene>
    <name evidence="2" type="ORF">BJG266_LOCUS15841</name>
    <name evidence="3" type="ORF">QVE165_LOCUS20884</name>
</gene>
<feature type="transmembrane region" description="Helical" evidence="1">
    <location>
        <begin position="287"/>
        <end position="305"/>
    </location>
</feature>
<comment type="caution">
    <text evidence="2">The sequence shown here is derived from an EMBL/GenBank/DDBJ whole genome shotgun (WGS) entry which is preliminary data.</text>
</comment>
<feature type="transmembrane region" description="Helical" evidence="1">
    <location>
        <begin position="373"/>
        <end position="395"/>
    </location>
</feature>
<organism evidence="2 5">
    <name type="scientific">Adineta steineri</name>
    <dbReference type="NCBI Taxonomy" id="433720"/>
    <lineage>
        <taxon>Eukaryota</taxon>
        <taxon>Metazoa</taxon>
        <taxon>Spiralia</taxon>
        <taxon>Gnathifera</taxon>
        <taxon>Rotifera</taxon>
        <taxon>Eurotatoria</taxon>
        <taxon>Bdelloidea</taxon>
        <taxon>Adinetida</taxon>
        <taxon>Adinetidae</taxon>
        <taxon>Adineta</taxon>
    </lineage>
</organism>